<comment type="caution">
    <text evidence="1">The sequence shown here is derived from an EMBL/GenBank/DDBJ whole genome shotgun (WGS) entry which is preliminary data.</text>
</comment>
<evidence type="ECO:0000313" key="2">
    <source>
        <dbReference type="Proteomes" id="UP001333110"/>
    </source>
</evidence>
<dbReference type="AlphaFoldDB" id="A0AAN7NFA2"/>
<keyword evidence="2" id="KW-1185">Reference proteome</keyword>
<proteinExistence type="predicted"/>
<dbReference type="EMBL" id="JAUNZN010000019">
    <property type="protein sequence ID" value="KAK4810396.1"/>
    <property type="molecule type" value="Genomic_DNA"/>
</dbReference>
<sequence length="81" mass="9295">MKRLPQEMLRSRQAHLRLLQSSFSLSKPLSPAYRPGEQDTVGFLGCKSTLPSHVQFFIHQHPQVLLRRAALIQFITQSILI</sequence>
<protein>
    <submittedName>
        <fullName evidence="1">Uncharacterized protein</fullName>
    </submittedName>
</protein>
<gene>
    <name evidence="1" type="ORF">QYF61_023707</name>
</gene>
<evidence type="ECO:0000313" key="1">
    <source>
        <dbReference type="EMBL" id="KAK4810396.1"/>
    </source>
</evidence>
<dbReference type="Proteomes" id="UP001333110">
    <property type="component" value="Unassembled WGS sequence"/>
</dbReference>
<reference evidence="1 2" key="1">
    <citation type="journal article" date="2023" name="J. Hered.">
        <title>Chromosome-level genome of the wood stork (Mycteria americana) provides insight into avian chromosome evolution.</title>
        <authorList>
            <person name="Flamio R. Jr."/>
            <person name="Ramstad K.M."/>
        </authorList>
    </citation>
    <scope>NUCLEOTIDE SEQUENCE [LARGE SCALE GENOMIC DNA]</scope>
    <source>
        <strain evidence="1">JAX WOST 10</strain>
    </source>
</reference>
<name>A0AAN7NFA2_MYCAM</name>
<organism evidence="1 2">
    <name type="scientific">Mycteria americana</name>
    <name type="common">Wood stork</name>
    <dbReference type="NCBI Taxonomy" id="33587"/>
    <lineage>
        <taxon>Eukaryota</taxon>
        <taxon>Metazoa</taxon>
        <taxon>Chordata</taxon>
        <taxon>Craniata</taxon>
        <taxon>Vertebrata</taxon>
        <taxon>Euteleostomi</taxon>
        <taxon>Archelosauria</taxon>
        <taxon>Archosauria</taxon>
        <taxon>Dinosauria</taxon>
        <taxon>Saurischia</taxon>
        <taxon>Theropoda</taxon>
        <taxon>Coelurosauria</taxon>
        <taxon>Aves</taxon>
        <taxon>Neognathae</taxon>
        <taxon>Neoaves</taxon>
        <taxon>Aequornithes</taxon>
        <taxon>Ciconiiformes</taxon>
        <taxon>Ciconiidae</taxon>
        <taxon>Mycteria</taxon>
    </lineage>
</organism>
<accession>A0AAN7NFA2</accession>